<evidence type="ECO:0000256" key="5">
    <source>
        <dbReference type="ARBA" id="ARBA00023288"/>
    </source>
</evidence>
<dbReference type="RefSeq" id="WP_113036019.1">
    <property type="nucleotide sequence ID" value="NZ_QMFB01000039.1"/>
</dbReference>
<proteinExistence type="predicted"/>
<evidence type="ECO:0000256" key="1">
    <source>
        <dbReference type="ARBA" id="ARBA00022475"/>
    </source>
</evidence>
<gene>
    <name evidence="8" type="ORF">DQG23_36755</name>
</gene>
<feature type="region of interest" description="Disordered" evidence="6">
    <location>
        <begin position="27"/>
        <end position="51"/>
    </location>
</feature>
<dbReference type="AlphaFoldDB" id="A0A329LVB0"/>
<dbReference type="Gene3D" id="3.40.190.10">
    <property type="entry name" value="Periplasmic binding protein-like II"/>
    <property type="match status" value="2"/>
</dbReference>
<evidence type="ECO:0000313" key="9">
    <source>
        <dbReference type="Proteomes" id="UP000250369"/>
    </source>
</evidence>
<dbReference type="OrthoDB" id="9787283at2"/>
<keyword evidence="9" id="KW-1185">Reference proteome</keyword>
<dbReference type="InterPro" id="IPR050490">
    <property type="entry name" value="Bact_solute-bd_prot1"/>
</dbReference>
<evidence type="ECO:0000256" key="2">
    <source>
        <dbReference type="ARBA" id="ARBA00022729"/>
    </source>
</evidence>
<name>A0A329LVB0_9BACL</name>
<comment type="caution">
    <text evidence="8">The sequence shown here is derived from an EMBL/GenBank/DDBJ whole genome shotgun (WGS) entry which is preliminary data.</text>
</comment>
<dbReference type="PANTHER" id="PTHR43649:SF33">
    <property type="entry name" value="POLYGALACTURONAN_RHAMNOGALACTURONAN-BINDING PROTEIN YTCQ"/>
    <property type="match status" value="1"/>
</dbReference>
<evidence type="ECO:0000256" key="3">
    <source>
        <dbReference type="ARBA" id="ARBA00023136"/>
    </source>
</evidence>
<keyword evidence="3" id="KW-0472">Membrane</keyword>
<keyword evidence="5" id="KW-0449">Lipoprotein</keyword>
<dbReference type="InterPro" id="IPR006059">
    <property type="entry name" value="SBP"/>
</dbReference>
<keyword evidence="2 7" id="KW-0732">Signal</keyword>
<evidence type="ECO:0000256" key="6">
    <source>
        <dbReference type="SAM" id="MobiDB-lite"/>
    </source>
</evidence>
<feature type="compositionally biased region" description="Low complexity" evidence="6">
    <location>
        <begin position="28"/>
        <end position="51"/>
    </location>
</feature>
<feature type="signal peptide" evidence="7">
    <location>
        <begin position="1"/>
        <end position="22"/>
    </location>
</feature>
<dbReference type="PANTHER" id="PTHR43649">
    <property type="entry name" value="ARABINOSE-BINDING PROTEIN-RELATED"/>
    <property type="match status" value="1"/>
</dbReference>
<dbReference type="Proteomes" id="UP000250369">
    <property type="component" value="Unassembled WGS sequence"/>
</dbReference>
<protein>
    <submittedName>
        <fullName evidence="8">ABC transporter substrate-binding protein</fullName>
    </submittedName>
</protein>
<dbReference type="SUPFAM" id="SSF53850">
    <property type="entry name" value="Periplasmic binding protein-like II"/>
    <property type="match status" value="1"/>
</dbReference>
<keyword evidence="4" id="KW-0564">Palmitate</keyword>
<reference evidence="8 9" key="1">
    <citation type="journal article" date="2009" name="Int. J. Syst. Evol. Microbiol.">
        <title>Paenibacillus contaminans sp. nov., isolated from a contaminated laboratory plate.</title>
        <authorList>
            <person name="Chou J.H."/>
            <person name="Lee J.H."/>
            <person name="Lin M.C."/>
            <person name="Chang P.S."/>
            <person name="Arun A.B."/>
            <person name="Young C.C."/>
            <person name="Chen W.M."/>
        </authorList>
    </citation>
    <scope>NUCLEOTIDE SEQUENCE [LARGE SCALE GENOMIC DNA]</scope>
    <source>
        <strain evidence="8 9">CKOBP-6</strain>
    </source>
</reference>
<dbReference type="PROSITE" id="PS51257">
    <property type="entry name" value="PROKAR_LIPOPROTEIN"/>
    <property type="match status" value="1"/>
</dbReference>
<organism evidence="8 9">
    <name type="scientific">Paenibacillus contaminans</name>
    <dbReference type="NCBI Taxonomy" id="450362"/>
    <lineage>
        <taxon>Bacteria</taxon>
        <taxon>Bacillati</taxon>
        <taxon>Bacillota</taxon>
        <taxon>Bacilli</taxon>
        <taxon>Bacillales</taxon>
        <taxon>Paenibacillaceae</taxon>
        <taxon>Paenibacillus</taxon>
    </lineage>
</organism>
<evidence type="ECO:0000256" key="7">
    <source>
        <dbReference type="SAM" id="SignalP"/>
    </source>
</evidence>
<evidence type="ECO:0000313" key="8">
    <source>
        <dbReference type="EMBL" id="RAV11120.1"/>
    </source>
</evidence>
<sequence length="536" mass="60011">MIRNKKIAFACLSLMIALTACSSGGGKSPSASPAEGGNSAAPSPSGTAPAASKKKVTVSAIDFRYATSLPPATGRGLDMINEKFNMDFKPQFVLINDYMQKLSANVASGEIPDMMTMETPTANFYKWAKQGAFLPLNDYIDKYPSLKLVPDYVWKSMMVDGKIYGIPRYFPSTYLASPVIRKDWLDKLGLKMPTSYEELKAVALAFTKNDPDGNGKADTYGMAMAENINNAYELGGYWEFRSWYHKDNEGNFMPNFISPARKDHIAWLADLQKEQALTPNFAVVKATQTAKDFYSGKAGIYISSPRGMDEAAMTELMKINPGAVLEPIPPFKAPDGSQGFMAFRAYYGMTMLSAQLAKDPEKLERILEFLDFGRKFYSLEERNKSNTDYDWMYGNEGTGYKVQDGNTQPETADKGLAPANFYIDGLMWASSDDANQFSKAYKTPQARELAEKMEKMHKETKHFVNPLYQIYSETLISKGSELDKYLMEEQTKMIFGQRPISDWDKMVQEWKDKGGTQIVKEVNESMKANGVKGEFK</sequence>
<dbReference type="Pfam" id="PF13416">
    <property type="entry name" value="SBP_bac_8"/>
    <property type="match status" value="1"/>
</dbReference>
<accession>A0A329LVB0</accession>
<dbReference type="EMBL" id="QMFB01000039">
    <property type="protein sequence ID" value="RAV11120.1"/>
    <property type="molecule type" value="Genomic_DNA"/>
</dbReference>
<keyword evidence="1" id="KW-1003">Cell membrane</keyword>
<evidence type="ECO:0000256" key="4">
    <source>
        <dbReference type="ARBA" id="ARBA00023139"/>
    </source>
</evidence>
<dbReference type="CDD" id="cd13580">
    <property type="entry name" value="PBP2_AlgQ_like_1"/>
    <property type="match status" value="1"/>
</dbReference>
<feature type="chain" id="PRO_5038951116" evidence="7">
    <location>
        <begin position="23"/>
        <end position="536"/>
    </location>
</feature>